<sequence>MQTQQAVGKEGGEAKELAVWEEALVQEFIYAIGHLNHVEQHLIEEDSLTGLPLFGDLIDFFREQRKLVGQALFTIEKFEAMRSGTELRSPWESIWCALKHVTTALIHVDECIEKLLKKLRSSGDSVIAENVKMLLSVRKSILEGALKIIERGKKAANILTEASSRCRDDICLEEVEHR</sequence>
<gene>
    <name evidence="1" type="ORF">ENV14_02800</name>
</gene>
<organism evidence="1">
    <name type="scientific">Ignisphaera aggregans</name>
    <dbReference type="NCBI Taxonomy" id="334771"/>
    <lineage>
        <taxon>Archaea</taxon>
        <taxon>Thermoproteota</taxon>
        <taxon>Thermoprotei</taxon>
        <taxon>Desulfurococcales</taxon>
        <taxon>Desulfurococcaceae</taxon>
        <taxon>Ignisphaera</taxon>
    </lineage>
</organism>
<dbReference type="EMBL" id="DTFF01000023">
    <property type="protein sequence ID" value="HGI87312.1"/>
    <property type="molecule type" value="Genomic_DNA"/>
</dbReference>
<reference evidence="1" key="1">
    <citation type="journal article" date="2020" name="mSystems">
        <title>Genome- and Community-Level Interaction Insights into Carbon Utilization and Element Cycling Functions of Hydrothermarchaeota in Hydrothermal Sediment.</title>
        <authorList>
            <person name="Zhou Z."/>
            <person name="Liu Y."/>
            <person name="Xu W."/>
            <person name="Pan J."/>
            <person name="Luo Z.H."/>
            <person name="Li M."/>
        </authorList>
    </citation>
    <scope>NUCLEOTIDE SEQUENCE [LARGE SCALE GENOMIC DNA]</scope>
    <source>
        <strain evidence="1">SpSt-732</strain>
    </source>
</reference>
<evidence type="ECO:0000313" key="1">
    <source>
        <dbReference type="EMBL" id="HGI87312.1"/>
    </source>
</evidence>
<protein>
    <submittedName>
        <fullName evidence="1">Uncharacterized protein</fullName>
    </submittedName>
</protein>
<dbReference type="AlphaFoldDB" id="A0A7C4BD65"/>
<accession>A0A7C4BD65</accession>
<name>A0A7C4BD65_9CREN</name>
<comment type="caution">
    <text evidence="1">The sequence shown here is derived from an EMBL/GenBank/DDBJ whole genome shotgun (WGS) entry which is preliminary data.</text>
</comment>
<proteinExistence type="predicted"/>